<dbReference type="PATRIC" id="fig|1415166.3.peg.2214"/>
<dbReference type="PROSITE" id="PS51257">
    <property type="entry name" value="PROKAR_LIPOPROTEIN"/>
    <property type="match status" value="1"/>
</dbReference>
<dbReference type="Pfam" id="PF26580">
    <property type="entry name" value="Mtb12_C"/>
    <property type="match status" value="1"/>
</dbReference>
<evidence type="ECO:0000256" key="1">
    <source>
        <dbReference type="ARBA" id="ARBA00022729"/>
    </source>
</evidence>
<evidence type="ECO:0000256" key="2">
    <source>
        <dbReference type="ARBA" id="ARBA00093774"/>
    </source>
</evidence>
<evidence type="ECO:0000256" key="3">
    <source>
        <dbReference type="SAM" id="MobiDB-lite"/>
    </source>
</evidence>
<proteinExistence type="inferred from homology"/>
<feature type="domain" description="Low molecular weight antigen MTB12-like C-terminal" evidence="6">
    <location>
        <begin position="390"/>
        <end position="496"/>
    </location>
</feature>
<dbReference type="PANTHER" id="PTHR46825">
    <property type="entry name" value="D-ALANYL-D-ALANINE-CARBOXYPEPTIDASE/ENDOPEPTIDASE AMPH"/>
    <property type="match status" value="1"/>
</dbReference>
<gene>
    <name evidence="7" type="ORF">NONO_c21770</name>
</gene>
<evidence type="ECO:0000259" key="5">
    <source>
        <dbReference type="Pfam" id="PF00144"/>
    </source>
</evidence>
<evidence type="ECO:0000256" key="4">
    <source>
        <dbReference type="SAM" id="SignalP"/>
    </source>
</evidence>
<dbReference type="RefSeq" id="WP_148306802.1">
    <property type="nucleotide sequence ID" value="NZ_CP006850.1"/>
</dbReference>
<dbReference type="OrthoDB" id="3174977at2"/>
<feature type="signal peptide" evidence="4">
    <location>
        <begin position="1"/>
        <end position="26"/>
    </location>
</feature>
<evidence type="ECO:0000259" key="6">
    <source>
        <dbReference type="Pfam" id="PF26580"/>
    </source>
</evidence>
<dbReference type="HOGENOM" id="CLU_020027_2_1_11"/>
<dbReference type="SUPFAM" id="SSF56601">
    <property type="entry name" value="beta-lactamase/transpeptidase-like"/>
    <property type="match status" value="1"/>
</dbReference>
<name>W5TCA6_9NOCA</name>
<comment type="similarity">
    <text evidence="2">Belongs to the MTB12 family.</text>
</comment>
<dbReference type="eggNOG" id="COG1680">
    <property type="taxonomic scope" value="Bacteria"/>
</dbReference>
<dbReference type="KEGG" id="nno:NONO_c21770"/>
<sequence length="504" mass="53308">MSRKHRGVRRLRGVAALIVAVSLSLAACGDDAETVRFPADVAQTVDRIVETSIAAGLIPGATVSIIDPQRGTYTHAYGVADIGTGRPADVHDRYRIGSITKTFTATAVLRLADQGKLSLDDHLSRYVGGIPNGDIIRLRDLLGMRGGVYNYAADPSYLGYAIGRPDGEVYDRESALRVIRSHPEKAQPPDIRTVYSNSEYFLLGIVLEKATGRPLRDVLNSVAADLGLPDTEYPLGPALLPPASRGYAYQAGKPVDVTSFVGPEAVGAAGAMVSTVGDLGQYVLKLDRGDLLKPDTFRARSAFTPMDGSVYGLGLWKVGSWIGHNGAIPGYSSIAMAMPDRGVSVAVLVNQETLPMEPFSIRADNVFDRIADALYPGTLRPATPPAQSPPIPSPADLTPRLQATLDPAANPATPPLPIEGTDADPALPATIADAYRSQGISLRVDRTTDFGNGVMAATTTLTTGNDSVPMIIMLNAHNGTWTLSRGWACESLAAFSPQHSPACG</sequence>
<accession>W5TCA6</accession>
<keyword evidence="1 4" id="KW-0732">Signal</keyword>
<reference evidence="7 8" key="1">
    <citation type="journal article" date="2014" name="Appl. Environ. Microbiol.">
        <title>Insights into the Microbial Degradation of Rubber and Gutta-Percha by Analysis of the Complete Genome of Nocardia nova SH22a.</title>
        <authorList>
            <person name="Luo Q."/>
            <person name="Hiessl S."/>
            <person name="Poehlein A."/>
            <person name="Daniel R."/>
            <person name="Steinbuchel A."/>
        </authorList>
    </citation>
    <scope>NUCLEOTIDE SEQUENCE [LARGE SCALE GENOMIC DNA]</scope>
    <source>
        <strain evidence="7">SH22a</strain>
    </source>
</reference>
<feature type="chain" id="PRO_5039360491" evidence="4">
    <location>
        <begin position="27"/>
        <end position="504"/>
    </location>
</feature>
<organism evidence="7 8">
    <name type="scientific">Nocardia nova SH22a</name>
    <dbReference type="NCBI Taxonomy" id="1415166"/>
    <lineage>
        <taxon>Bacteria</taxon>
        <taxon>Bacillati</taxon>
        <taxon>Actinomycetota</taxon>
        <taxon>Actinomycetes</taxon>
        <taxon>Mycobacteriales</taxon>
        <taxon>Nocardiaceae</taxon>
        <taxon>Nocardia</taxon>
    </lineage>
</organism>
<dbReference type="PANTHER" id="PTHR46825:SF7">
    <property type="entry name" value="D-ALANYL-D-ALANINE CARBOXYPEPTIDASE"/>
    <property type="match status" value="1"/>
</dbReference>
<dbReference type="Pfam" id="PF00144">
    <property type="entry name" value="Beta-lactamase"/>
    <property type="match status" value="1"/>
</dbReference>
<dbReference type="Gene3D" id="3.40.710.10">
    <property type="entry name" value="DD-peptidase/beta-lactamase superfamily"/>
    <property type="match status" value="1"/>
</dbReference>
<dbReference type="InterPro" id="IPR001466">
    <property type="entry name" value="Beta-lactam-related"/>
</dbReference>
<feature type="compositionally biased region" description="Pro residues" evidence="3">
    <location>
        <begin position="382"/>
        <end position="393"/>
    </location>
</feature>
<dbReference type="InterPro" id="IPR050491">
    <property type="entry name" value="AmpC-like"/>
</dbReference>
<dbReference type="InterPro" id="IPR058644">
    <property type="entry name" value="Mtb12-like_C"/>
</dbReference>
<feature type="region of interest" description="Disordered" evidence="3">
    <location>
        <begin position="378"/>
        <end position="399"/>
    </location>
</feature>
<evidence type="ECO:0000313" key="8">
    <source>
        <dbReference type="Proteomes" id="UP000019150"/>
    </source>
</evidence>
<dbReference type="EMBL" id="CP006850">
    <property type="protein sequence ID" value="AHH16975.1"/>
    <property type="molecule type" value="Genomic_DNA"/>
</dbReference>
<dbReference type="Proteomes" id="UP000019150">
    <property type="component" value="Chromosome"/>
</dbReference>
<keyword evidence="8" id="KW-1185">Reference proteome</keyword>
<feature type="domain" description="Beta-lactamase-related" evidence="5">
    <location>
        <begin position="45"/>
        <end position="355"/>
    </location>
</feature>
<dbReference type="InterPro" id="IPR012338">
    <property type="entry name" value="Beta-lactam/transpept-like"/>
</dbReference>
<evidence type="ECO:0000313" key="7">
    <source>
        <dbReference type="EMBL" id="AHH16975.1"/>
    </source>
</evidence>
<protein>
    <submittedName>
        <fullName evidence="7">Putative beta-lactamase</fullName>
    </submittedName>
</protein>
<dbReference type="STRING" id="1415166.NONO_c21770"/>
<dbReference type="AlphaFoldDB" id="W5TCA6"/>